<dbReference type="EMBL" id="LQYV01000129">
    <property type="protein sequence ID" value="KYD22071.1"/>
    <property type="molecule type" value="Genomic_DNA"/>
</dbReference>
<gene>
    <name evidence="1" type="ORF">B4109_2638</name>
</gene>
<sequence length="430" mass="47292">MENSANSPFRQKRWRQAWDLSQSFGRIEDKEWGTKRGGRRMATWGLEWLEGVADVWRQPLLYYGLLLAWGAGWRRVKRERRDFHVRVYRLGQEWRGLWTWGWVAGAVLSVIASGIGLALPPDAVWAVTGLTILLGLTMEARLLSPAYTVGGALVLLGLAGPSGLAAHLLSDGAADGGALAALLVLLLLAEGWLILRSRNGAASPQLARSKRGMIVGMQWTQRFWFVPVVLPISDGALPSVSWWPLIPAGDGYSFWLVPFLLGFSQRRQHVLPAEAAREEGRRVLRLAWLVAVLAVFGLWHPLLGAAAGAAAIIGREWIAFSGHRADRARPPRFARHPQGVVIVGVLPNSKAEQMGLSIGEVIVKANGVPVQTEAEFYEALQRNRAFCKLEVISHNGEIRFVQGAVYEDGHHELGLLFVHQRGSSASEAVS</sequence>
<protein>
    <submittedName>
        <fullName evidence="1">Uncharacterized protein</fullName>
    </submittedName>
</protein>
<evidence type="ECO:0000313" key="2">
    <source>
        <dbReference type="Proteomes" id="UP000075424"/>
    </source>
</evidence>
<dbReference type="Proteomes" id="UP000075424">
    <property type="component" value="Unassembled WGS sequence"/>
</dbReference>
<dbReference type="SUPFAM" id="SSF50156">
    <property type="entry name" value="PDZ domain-like"/>
    <property type="match status" value="1"/>
</dbReference>
<accession>A0A150MCB4</accession>
<dbReference type="InterPro" id="IPR041489">
    <property type="entry name" value="PDZ_6"/>
</dbReference>
<proteinExistence type="predicted"/>
<dbReference type="AlphaFoldDB" id="A0A150MCB4"/>
<dbReference type="InterPro" id="IPR001478">
    <property type="entry name" value="PDZ"/>
</dbReference>
<evidence type="ECO:0000313" key="1">
    <source>
        <dbReference type="EMBL" id="KYD22071.1"/>
    </source>
</evidence>
<dbReference type="SMART" id="SM00228">
    <property type="entry name" value="PDZ"/>
    <property type="match status" value="1"/>
</dbReference>
<name>A0A150MCB4_GEOSE</name>
<comment type="caution">
    <text evidence="1">The sequence shown here is derived from an EMBL/GenBank/DDBJ whole genome shotgun (WGS) entry which is preliminary data.</text>
</comment>
<dbReference type="InterPro" id="IPR036034">
    <property type="entry name" value="PDZ_sf"/>
</dbReference>
<dbReference type="Gene3D" id="2.30.42.10">
    <property type="match status" value="1"/>
</dbReference>
<reference evidence="1 2" key="1">
    <citation type="submission" date="2016-01" db="EMBL/GenBank/DDBJ databases">
        <title>Draft Genome Sequences of Seven Thermophilic Sporeformers Isolated from Foods.</title>
        <authorList>
            <person name="Berendsen E.M."/>
            <person name="Wells-Bennik M.H."/>
            <person name="Krawcyk A.O."/>
            <person name="De Jong A."/>
            <person name="Holsappel S."/>
            <person name="Eijlander R.T."/>
            <person name="Kuipers O.P."/>
        </authorList>
    </citation>
    <scope>NUCLEOTIDE SEQUENCE [LARGE SCALE GENOMIC DNA]</scope>
    <source>
        <strain evidence="1 2">B4109</strain>
    </source>
</reference>
<organism evidence="1 2">
    <name type="scientific">Geobacillus stearothermophilus</name>
    <name type="common">Bacillus stearothermophilus</name>
    <dbReference type="NCBI Taxonomy" id="1422"/>
    <lineage>
        <taxon>Bacteria</taxon>
        <taxon>Bacillati</taxon>
        <taxon>Bacillota</taxon>
        <taxon>Bacilli</taxon>
        <taxon>Bacillales</taxon>
        <taxon>Anoxybacillaceae</taxon>
        <taxon>Geobacillus</taxon>
    </lineage>
</organism>
<dbReference type="Pfam" id="PF17820">
    <property type="entry name" value="PDZ_6"/>
    <property type="match status" value="1"/>
</dbReference>
<dbReference type="PATRIC" id="fig|1422.18.peg.1303"/>